<dbReference type="PANTHER" id="PTHR43284">
    <property type="entry name" value="ASPARAGINE SYNTHETASE (GLUTAMINE-HYDROLYZING)"/>
    <property type="match status" value="1"/>
</dbReference>
<dbReference type="InterPro" id="IPR029055">
    <property type="entry name" value="Ntn_hydrolases_N"/>
</dbReference>
<keyword evidence="4 9" id="KW-0547">Nucleotide-binding</keyword>
<dbReference type="Gene3D" id="3.40.50.620">
    <property type="entry name" value="HUPs"/>
    <property type="match status" value="1"/>
</dbReference>
<dbReference type="PIRSF" id="PIRSF001589">
    <property type="entry name" value="Asn_synthetase_glu-h"/>
    <property type="match status" value="1"/>
</dbReference>
<organism evidence="12 13">
    <name type="scientific">Aliiglaciecola lipolytica E3</name>
    <dbReference type="NCBI Taxonomy" id="1127673"/>
    <lineage>
        <taxon>Bacteria</taxon>
        <taxon>Pseudomonadati</taxon>
        <taxon>Pseudomonadota</taxon>
        <taxon>Gammaproteobacteria</taxon>
        <taxon>Alteromonadales</taxon>
        <taxon>Alteromonadaceae</taxon>
        <taxon>Aliiglaciecola</taxon>
    </lineage>
</organism>
<feature type="site" description="Important for beta-aspartyl-AMP intermediate formation" evidence="10">
    <location>
        <position position="342"/>
    </location>
</feature>
<dbReference type="CDD" id="cd01991">
    <property type="entry name" value="Asn_synthase_B_C"/>
    <property type="match status" value="1"/>
</dbReference>
<dbReference type="CDD" id="cd00712">
    <property type="entry name" value="AsnB"/>
    <property type="match status" value="1"/>
</dbReference>
<dbReference type="GO" id="GO:0006529">
    <property type="term" value="P:asparagine biosynthetic process"/>
    <property type="evidence" value="ECO:0007669"/>
    <property type="project" value="UniProtKB-KW"/>
</dbReference>
<evidence type="ECO:0000256" key="2">
    <source>
        <dbReference type="ARBA" id="ARBA00005752"/>
    </source>
</evidence>
<proteinExistence type="inferred from homology"/>
<feature type="domain" description="Glutamine amidotransferase type-2" evidence="11">
    <location>
        <begin position="2"/>
        <end position="183"/>
    </location>
</feature>
<dbReference type="NCBIfam" id="TIGR01536">
    <property type="entry name" value="asn_synth_AEB"/>
    <property type="match status" value="1"/>
</dbReference>
<evidence type="ECO:0000256" key="8">
    <source>
        <dbReference type="PIRSR" id="PIRSR001589-1"/>
    </source>
</evidence>
<dbReference type="InterPro" id="IPR001962">
    <property type="entry name" value="Asn_synthase"/>
</dbReference>
<comment type="catalytic activity">
    <reaction evidence="7">
        <text>L-aspartate + L-glutamine + ATP + H2O = L-asparagine + L-glutamate + AMP + diphosphate + H(+)</text>
        <dbReference type="Rhea" id="RHEA:12228"/>
        <dbReference type="ChEBI" id="CHEBI:15377"/>
        <dbReference type="ChEBI" id="CHEBI:15378"/>
        <dbReference type="ChEBI" id="CHEBI:29985"/>
        <dbReference type="ChEBI" id="CHEBI:29991"/>
        <dbReference type="ChEBI" id="CHEBI:30616"/>
        <dbReference type="ChEBI" id="CHEBI:33019"/>
        <dbReference type="ChEBI" id="CHEBI:58048"/>
        <dbReference type="ChEBI" id="CHEBI:58359"/>
        <dbReference type="ChEBI" id="CHEBI:456215"/>
        <dbReference type="EC" id="6.3.5.4"/>
    </reaction>
</comment>
<sequence>MCGVLVSKGVTLSQTQFSSALNELNYRGPDAQASCQVNDVWLGHTRLKIQDLNDQSNQPFYSKCKRYVIVFNGEIYNFKELKLAHALTTETTSDTEVLLLLYMKLKEGMLPLLNGMFALIIFDVVTGDLFAARDRLGIKPLFYSTTGKGITFSSEPSAILALGQASNQIDDIGLRQYQKLRTFFNNHTIYRDVSSFPAGHYWLNGKFQGYWSLPETEQMPPSDEELRELLVSAVDYRCISDVPVGSFLSGGLDSTIIAGLANKVSTYTVGTADNNEFEWGQMAAEFQHSQLHCVELKNSEFAPLWHSMLKQRKEPLSVPNEVLIYAMSRELKKKITVVLSGEGADELFFGYDRIFRWAHENVWNIREFDNLYSYGSHQDDEIIDYAMQPFAHHKTNISRIAAFFQIAHLHGLLRRLDFATMFCGVEARVPFVDHRLIERMAGVSFNYRMADNIVKAPLKRVFKDVVPKGIIDRKKVGFPVSLAQVMNVGSSEKPMDSWLRENLNMLKLAGDLTYLKNEQVSKIGE</sequence>
<dbReference type="SUPFAM" id="SSF52402">
    <property type="entry name" value="Adenine nucleotide alpha hydrolases-like"/>
    <property type="match status" value="1"/>
</dbReference>
<evidence type="ECO:0000256" key="4">
    <source>
        <dbReference type="ARBA" id="ARBA00022741"/>
    </source>
</evidence>
<feature type="binding site" evidence="9">
    <location>
        <begin position="340"/>
        <end position="341"/>
    </location>
    <ligand>
        <name>ATP</name>
        <dbReference type="ChEBI" id="CHEBI:30616"/>
    </ligand>
</feature>
<evidence type="ECO:0000256" key="6">
    <source>
        <dbReference type="ARBA" id="ARBA00022962"/>
    </source>
</evidence>
<dbReference type="PROSITE" id="PS51278">
    <property type="entry name" value="GATASE_TYPE_2"/>
    <property type="match status" value="1"/>
</dbReference>
<feature type="binding site" evidence="9">
    <location>
        <position position="94"/>
    </location>
    <ligand>
        <name>L-glutamine</name>
        <dbReference type="ChEBI" id="CHEBI:58359"/>
    </ligand>
</feature>
<dbReference type="Gene3D" id="3.60.20.10">
    <property type="entry name" value="Glutamine Phosphoribosylpyrophosphate, subunit 1, domain 1"/>
    <property type="match status" value="1"/>
</dbReference>
<evidence type="ECO:0000256" key="7">
    <source>
        <dbReference type="ARBA" id="ARBA00048741"/>
    </source>
</evidence>
<dbReference type="InterPro" id="IPR033738">
    <property type="entry name" value="AsnB_N"/>
</dbReference>
<dbReference type="Proteomes" id="UP000006334">
    <property type="component" value="Unassembled WGS sequence"/>
</dbReference>
<keyword evidence="8" id="KW-0028">Amino-acid biosynthesis</keyword>
<evidence type="ECO:0000256" key="1">
    <source>
        <dbReference type="ARBA" id="ARBA00005187"/>
    </source>
</evidence>
<dbReference type="Pfam" id="PF00733">
    <property type="entry name" value="Asn_synthase"/>
    <property type="match status" value="1"/>
</dbReference>
<dbReference type="SUPFAM" id="SSF56235">
    <property type="entry name" value="N-terminal nucleophile aminohydrolases (Ntn hydrolases)"/>
    <property type="match status" value="1"/>
</dbReference>
<keyword evidence="6 8" id="KW-0315">Glutamine amidotransferase</keyword>
<name>K6XU60_9ALTE</name>
<dbReference type="STRING" id="1127673.GLIP_2591"/>
<comment type="similarity">
    <text evidence="2">Belongs to the asparagine synthetase family.</text>
</comment>
<evidence type="ECO:0000313" key="12">
    <source>
        <dbReference type="EMBL" id="GAC15216.1"/>
    </source>
</evidence>
<protein>
    <recommendedName>
        <fullName evidence="3">asparagine synthase (glutamine-hydrolyzing)</fullName>
        <ecNumber evidence="3">6.3.5.4</ecNumber>
    </recommendedName>
</protein>
<evidence type="ECO:0000256" key="5">
    <source>
        <dbReference type="ARBA" id="ARBA00022840"/>
    </source>
</evidence>
<dbReference type="Pfam" id="PF13537">
    <property type="entry name" value="GATase_7"/>
    <property type="match status" value="1"/>
</dbReference>
<dbReference type="GO" id="GO:0004066">
    <property type="term" value="F:asparagine synthase (glutamine-hydrolyzing) activity"/>
    <property type="evidence" value="ECO:0007669"/>
    <property type="project" value="UniProtKB-EC"/>
</dbReference>
<keyword evidence="13" id="KW-1185">Reference proteome</keyword>
<evidence type="ECO:0000259" key="11">
    <source>
        <dbReference type="PROSITE" id="PS51278"/>
    </source>
</evidence>
<keyword evidence="12" id="KW-0436">Ligase</keyword>
<dbReference type="EMBL" id="BAEN01000049">
    <property type="protein sequence ID" value="GAC15216.1"/>
    <property type="molecule type" value="Genomic_DNA"/>
</dbReference>
<reference evidence="12 13" key="1">
    <citation type="journal article" date="2017" name="Antonie Van Leeuwenhoek">
        <title>Rhizobium rhizosphaerae sp. nov., a novel species isolated from rice rhizosphere.</title>
        <authorList>
            <person name="Zhao J.J."/>
            <person name="Zhang J."/>
            <person name="Zhang R.J."/>
            <person name="Zhang C.W."/>
            <person name="Yin H.Q."/>
            <person name="Zhang X.X."/>
        </authorList>
    </citation>
    <scope>NUCLEOTIDE SEQUENCE [LARGE SCALE GENOMIC DNA]</scope>
    <source>
        <strain evidence="12 13">E3</strain>
    </source>
</reference>
<dbReference type="InterPro" id="IPR006426">
    <property type="entry name" value="Asn_synth_AEB"/>
</dbReference>
<dbReference type="GO" id="GO:0005524">
    <property type="term" value="F:ATP binding"/>
    <property type="evidence" value="ECO:0007669"/>
    <property type="project" value="UniProtKB-KW"/>
</dbReference>
<gene>
    <name evidence="12" type="primary">asnB</name>
    <name evidence="12" type="ORF">GLIP_2591</name>
</gene>
<dbReference type="InterPro" id="IPR014729">
    <property type="entry name" value="Rossmann-like_a/b/a_fold"/>
</dbReference>
<evidence type="ECO:0000256" key="10">
    <source>
        <dbReference type="PIRSR" id="PIRSR001589-3"/>
    </source>
</evidence>
<dbReference type="AlphaFoldDB" id="K6XU60"/>
<evidence type="ECO:0000256" key="3">
    <source>
        <dbReference type="ARBA" id="ARBA00012737"/>
    </source>
</evidence>
<dbReference type="EC" id="6.3.5.4" evidence="3"/>
<comment type="pathway">
    <text evidence="1">Amino-acid biosynthesis; L-asparagine biosynthesis; L-asparagine from L-aspartate (L-Gln route): step 1/1.</text>
</comment>
<keyword evidence="8" id="KW-0061">Asparagine biosynthesis</keyword>
<feature type="binding site" evidence="9">
    <location>
        <position position="269"/>
    </location>
    <ligand>
        <name>ATP</name>
        <dbReference type="ChEBI" id="CHEBI:30616"/>
    </ligand>
</feature>
<dbReference type="PANTHER" id="PTHR43284:SF1">
    <property type="entry name" value="ASPARAGINE SYNTHETASE"/>
    <property type="match status" value="1"/>
</dbReference>
<comment type="caution">
    <text evidence="12">The sequence shown here is derived from an EMBL/GenBank/DDBJ whole genome shotgun (WGS) entry which is preliminary data.</text>
</comment>
<accession>K6XU60</accession>
<evidence type="ECO:0000313" key="13">
    <source>
        <dbReference type="Proteomes" id="UP000006334"/>
    </source>
</evidence>
<keyword evidence="5 9" id="KW-0067">ATP-binding</keyword>
<dbReference type="InterPro" id="IPR017932">
    <property type="entry name" value="GATase_2_dom"/>
</dbReference>
<feature type="active site" description="For GATase activity" evidence="8">
    <location>
        <position position="2"/>
    </location>
</feature>
<dbReference type="InterPro" id="IPR051786">
    <property type="entry name" value="ASN_synthetase/amidase"/>
</dbReference>
<dbReference type="eggNOG" id="COG0367">
    <property type="taxonomic scope" value="Bacteria"/>
</dbReference>
<evidence type="ECO:0000256" key="9">
    <source>
        <dbReference type="PIRSR" id="PIRSR001589-2"/>
    </source>
</evidence>